<evidence type="ECO:0000259" key="8">
    <source>
        <dbReference type="Pfam" id="PF01643"/>
    </source>
</evidence>
<name>A0A117M8U6_9BACT</name>
<keyword evidence="3" id="KW-0378">Hydrolase</keyword>
<dbReference type="PATRIC" id="fig|1236046.5.peg.1524"/>
<reference evidence="11" key="1">
    <citation type="journal article" date="2015" name="MBio">
        <title>Genome-resolved metagenomic analysis reveals roles for candidate phyla and other microbial community members in biogeochemical transformations in oil reservoirs.</title>
        <authorList>
            <person name="Hu P."/>
            <person name="Tom L."/>
            <person name="Singh A."/>
            <person name="Thomas B.C."/>
            <person name="Baker B.J."/>
            <person name="Piceno Y.M."/>
            <person name="Andersen G.L."/>
            <person name="Banfield J.F."/>
        </authorList>
    </citation>
    <scope>NUCLEOTIDE SEQUENCE [LARGE SCALE GENOMIC DNA]</scope>
    <source>
        <strain evidence="11">46_70</strain>
    </source>
</reference>
<dbReference type="PANTHER" id="PTHR31727:SF6">
    <property type="entry name" value="OLEOYL-ACYL CARRIER PROTEIN THIOESTERASE 1, CHLOROPLASTIC"/>
    <property type="match status" value="1"/>
</dbReference>
<dbReference type="EMBL" id="LGGW01000021">
    <property type="protein sequence ID" value="KUK90761.1"/>
    <property type="molecule type" value="Genomic_DNA"/>
</dbReference>
<evidence type="ECO:0000313" key="11">
    <source>
        <dbReference type="EMBL" id="KUK90761.1"/>
    </source>
</evidence>
<keyword evidence="7" id="KW-0275">Fatty acid biosynthesis</keyword>
<keyword evidence="2" id="KW-0444">Lipid biosynthesis</keyword>
<dbReference type="Pfam" id="PF01643">
    <property type="entry name" value="Acyl-ACP_TE"/>
    <property type="match status" value="1"/>
</dbReference>
<evidence type="ECO:0000313" key="13">
    <source>
        <dbReference type="Proteomes" id="UP000264215"/>
    </source>
</evidence>
<dbReference type="EMBL" id="DQBS01000006">
    <property type="protein sequence ID" value="HCO69019.1"/>
    <property type="molecule type" value="Genomic_DNA"/>
</dbReference>
<evidence type="ECO:0000256" key="1">
    <source>
        <dbReference type="ARBA" id="ARBA00006500"/>
    </source>
</evidence>
<dbReference type="Gene3D" id="3.10.129.10">
    <property type="entry name" value="Hotdog Thioesterase"/>
    <property type="match status" value="1"/>
</dbReference>
<dbReference type="GO" id="GO:0016297">
    <property type="term" value="F:fatty acyl-[ACP] hydrolase activity"/>
    <property type="evidence" value="ECO:0007669"/>
    <property type="project" value="InterPro"/>
</dbReference>
<proteinExistence type="inferred from homology"/>
<dbReference type="GO" id="GO:0000036">
    <property type="term" value="F:acyl carrier activity"/>
    <property type="evidence" value="ECO:0007669"/>
    <property type="project" value="TreeGrafter"/>
</dbReference>
<dbReference type="PANTHER" id="PTHR31727">
    <property type="entry name" value="OLEOYL-ACYL CARRIER PROTEIN THIOESTERASE 1, CHLOROPLASTIC"/>
    <property type="match status" value="1"/>
</dbReference>
<evidence type="ECO:0000313" key="10">
    <source>
        <dbReference type="EMBL" id="HCO69019.1"/>
    </source>
</evidence>
<dbReference type="SUPFAM" id="SSF54637">
    <property type="entry name" value="Thioesterase/thiol ester dehydrase-isomerase"/>
    <property type="match status" value="2"/>
</dbReference>
<comment type="similarity">
    <text evidence="1">Belongs to the acyl-ACP thioesterase family.</text>
</comment>
<keyword evidence="5" id="KW-0809">Transit peptide</keyword>
<evidence type="ECO:0000256" key="7">
    <source>
        <dbReference type="ARBA" id="ARBA00023160"/>
    </source>
</evidence>
<reference evidence="10 13" key="3">
    <citation type="journal article" date="2018" name="Nat. Biotechnol.">
        <title>A standardized bacterial taxonomy based on genome phylogeny substantially revises the tree of life.</title>
        <authorList>
            <person name="Parks D.H."/>
            <person name="Chuvochina M."/>
            <person name="Waite D.W."/>
            <person name="Rinke C."/>
            <person name="Skarshewski A."/>
            <person name="Chaumeil P.A."/>
            <person name="Hugenholtz P."/>
        </authorList>
    </citation>
    <scope>NUCLEOTIDE SEQUENCE [LARGE SCALE GENOMIC DNA]</scope>
    <source>
        <strain evidence="10">UBA9905</strain>
    </source>
</reference>
<evidence type="ECO:0000256" key="5">
    <source>
        <dbReference type="ARBA" id="ARBA00022946"/>
    </source>
</evidence>
<dbReference type="Proteomes" id="UP000055014">
    <property type="component" value="Unassembled WGS sequence"/>
</dbReference>
<dbReference type="InterPro" id="IPR002864">
    <property type="entry name" value="Acyl-ACP_thioesterase_NHD"/>
</dbReference>
<dbReference type="InterPro" id="IPR045023">
    <property type="entry name" value="FATA/B"/>
</dbReference>
<feature type="domain" description="Acyl-ACP thioesterase-like C-terminal" evidence="9">
    <location>
        <begin position="152"/>
        <end position="244"/>
    </location>
</feature>
<dbReference type="Proteomes" id="UP000264215">
    <property type="component" value="Unassembled WGS sequence"/>
</dbReference>
<evidence type="ECO:0000256" key="6">
    <source>
        <dbReference type="ARBA" id="ARBA00023098"/>
    </source>
</evidence>
<dbReference type="CDD" id="cd00586">
    <property type="entry name" value="4HBT"/>
    <property type="match status" value="1"/>
</dbReference>
<evidence type="ECO:0000313" key="12">
    <source>
        <dbReference type="Proteomes" id="UP000055014"/>
    </source>
</evidence>
<dbReference type="Pfam" id="PF20791">
    <property type="entry name" value="Acyl-ACP_TE_C"/>
    <property type="match status" value="1"/>
</dbReference>
<evidence type="ECO:0000256" key="4">
    <source>
        <dbReference type="ARBA" id="ARBA00022832"/>
    </source>
</evidence>
<evidence type="ECO:0000256" key="2">
    <source>
        <dbReference type="ARBA" id="ARBA00022516"/>
    </source>
</evidence>
<dbReference type="AlphaFoldDB" id="A0A117M8U6"/>
<accession>A0A117M8U6</accession>
<dbReference type="InterPro" id="IPR029069">
    <property type="entry name" value="HotDog_dom_sf"/>
</dbReference>
<keyword evidence="4" id="KW-0276">Fatty acid metabolism</keyword>
<dbReference type="InterPro" id="IPR049427">
    <property type="entry name" value="Acyl-ACP_TE_C"/>
</dbReference>
<organism evidence="11 12">
    <name type="scientific">Mesotoga infera</name>
    <dbReference type="NCBI Taxonomy" id="1236046"/>
    <lineage>
        <taxon>Bacteria</taxon>
        <taxon>Thermotogati</taxon>
        <taxon>Thermotogota</taxon>
        <taxon>Thermotogae</taxon>
        <taxon>Kosmotogales</taxon>
        <taxon>Kosmotogaceae</taxon>
        <taxon>Mesotoga</taxon>
    </lineage>
</organism>
<evidence type="ECO:0000259" key="9">
    <source>
        <dbReference type="Pfam" id="PF20791"/>
    </source>
</evidence>
<reference evidence="12" key="2">
    <citation type="journal article" date="2015" name="MBio">
        <title>Genome-Resolved Metagenomic Analysis Reveals Roles for Candidate Phyla and Other Microbial Community Members in Biogeochemical Transformations in Oil Reservoirs.</title>
        <authorList>
            <person name="Hu P."/>
            <person name="Tom L."/>
            <person name="Singh A."/>
            <person name="Thomas B.C."/>
            <person name="Baker B.J."/>
            <person name="Piceno Y.M."/>
            <person name="Andersen G.L."/>
            <person name="Banfield J.F."/>
        </authorList>
    </citation>
    <scope>NUCLEOTIDE SEQUENCE [LARGE SCALE GENOMIC DNA]</scope>
</reference>
<protein>
    <submittedName>
        <fullName evidence="11">Acyl-ACP thioesterase</fullName>
    </submittedName>
</protein>
<sequence length="245" mass="29211">MKPLVTEEVYRVRYYELKNDWKASISSIMDYFNDVVTLQTVQIGHGVDVMSRGEYAWLLLRWEIRVDRYPDYMESVVVRTVPHSMDRYYAYRRFEIHDTSGACIVEADSQWILIDQKKRRPVRIGEEFYRRYGVDTDFHQPLSFTKIPEPEAADREVSLKVRQSDLDTNGHTNNVSYVKWIIETVPKEIENRHLRRLAIRYIHESRRDDEVVITGTFRKCSNFVEGMHRISNGERLLTLARTEWI</sequence>
<feature type="domain" description="Acyl-ACP thioesterase N-terminal hotdog" evidence="8">
    <location>
        <begin position="5"/>
        <end position="132"/>
    </location>
</feature>
<gene>
    <name evidence="10" type="ORF">DIT26_00270</name>
    <name evidence="11" type="ORF">XE02_0388</name>
</gene>
<evidence type="ECO:0000256" key="3">
    <source>
        <dbReference type="ARBA" id="ARBA00022801"/>
    </source>
</evidence>
<keyword evidence="6" id="KW-0443">Lipid metabolism</keyword>
<comment type="caution">
    <text evidence="11">The sequence shown here is derived from an EMBL/GenBank/DDBJ whole genome shotgun (WGS) entry which is preliminary data.</text>
</comment>